<feature type="region of interest" description="Disordered" evidence="1">
    <location>
        <begin position="23"/>
        <end position="141"/>
    </location>
</feature>
<feature type="compositionally biased region" description="Polar residues" evidence="1">
    <location>
        <begin position="38"/>
        <end position="57"/>
    </location>
</feature>
<dbReference type="AlphaFoldDB" id="A0A0G4GM35"/>
<gene>
    <name evidence="3" type="ORF">Cvel_4900</name>
</gene>
<feature type="chain" id="PRO_5005190684" description="RxLR effector protein" evidence="2">
    <location>
        <begin position="22"/>
        <end position="254"/>
    </location>
</feature>
<evidence type="ECO:0000256" key="2">
    <source>
        <dbReference type="SAM" id="SignalP"/>
    </source>
</evidence>
<evidence type="ECO:0008006" key="4">
    <source>
        <dbReference type="Google" id="ProtNLM"/>
    </source>
</evidence>
<feature type="signal peptide" evidence="2">
    <location>
        <begin position="1"/>
        <end position="21"/>
    </location>
</feature>
<keyword evidence="2" id="KW-0732">Signal</keyword>
<name>A0A0G4GM35_9ALVE</name>
<evidence type="ECO:0000256" key="1">
    <source>
        <dbReference type="SAM" id="MobiDB-lite"/>
    </source>
</evidence>
<reference evidence="3" key="1">
    <citation type="submission" date="2014-11" db="EMBL/GenBank/DDBJ databases">
        <authorList>
            <person name="Otto D Thomas"/>
            <person name="Naeem Raeece"/>
        </authorList>
    </citation>
    <scope>NUCLEOTIDE SEQUENCE</scope>
</reference>
<accession>A0A0G4GM35</accession>
<feature type="compositionally biased region" description="Basic and acidic residues" evidence="1">
    <location>
        <begin position="60"/>
        <end position="70"/>
    </location>
</feature>
<dbReference type="VEuPathDB" id="CryptoDB:Cvel_4900"/>
<evidence type="ECO:0000313" key="3">
    <source>
        <dbReference type="EMBL" id="CEM31209.1"/>
    </source>
</evidence>
<sequence>MTRLCGVALLFIALIFSSVSASDALRGSESKSQERRLTPSQSTGVQQQLPASSSHQAAQPEKERKLKESTSKAPQALTEKKQEVEHQRQEKEKDADSDVMRAEQTAKALAAAAASSSSSLSSASATPAPESPTASPDAPVPEEMSKALDVEFNKIEPFGKEDTAKELQRHADSTQDTLVDAIENAEVAEIKRAVFRALTRLRAATIKEFDSIARLQTQMIDAYNDAHHFRGENPLTHLSSDEAPVETDKFKSFH</sequence>
<feature type="compositionally biased region" description="Basic and acidic residues" evidence="1">
    <location>
        <begin position="26"/>
        <end position="37"/>
    </location>
</feature>
<protein>
    <recommendedName>
        <fullName evidence="4">RxLR effector protein</fullName>
    </recommendedName>
</protein>
<proteinExistence type="predicted"/>
<organism evidence="3">
    <name type="scientific">Chromera velia CCMP2878</name>
    <dbReference type="NCBI Taxonomy" id="1169474"/>
    <lineage>
        <taxon>Eukaryota</taxon>
        <taxon>Sar</taxon>
        <taxon>Alveolata</taxon>
        <taxon>Colpodellida</taxon>
        <taxon>Chromeraceae</taxon>
        <taxon>Chromera</taxon>
    </lineage>
</organism>
<feature type="compositionally biased region" description="Basic and acidic residues" evidence="1">
    <location>
        <begin position="78"/>
        <end position="101"/>
    </location>
</feature>
<dbReference type="EMBL" id="CDMZ01001347">
    <property type="protein sequence ID" value="CEM31209.1"/>
    <property type="molecule type" value="Genomic_DNA"/>
</dbReference>
<feature type="compositionally biased region" description="Low complexity" evidence="1">
    <location>
        <begin position="108"/>
        <end position="137"/>
    </location>
</feature>
<feature type="region of interest" description="Disordered" evidence="1">
    <location>
        <begin position="233"/>
        <end position="254"/>
    </location>
</feature>